<keyword evidence="2" id="KW-1185">Reference proteome</keyword>
<organism evidence="1 2">
    <name type="scientific">Pendulispora albinea</name>
    <dbReference type="NCBI Taxonomy" id="2741071"/>
    <lineage>
        <taxon>Bacteria</taxon>
        <taxon>Pseudomonadati</taxon>
        <taxon>Myxococcota</taxon>
        <taxon>Myxococcia</taxon>
        <taxon>Myxococcales</taxon>
        <taxon>Sorangiineae</taxon>
        <taxon>Pendulisporaceae</taxon>
        <taxon>Pendulispora</taxon>
    </lineage>
</organism>
<sequence length="219" mass="23050">MNPLPGSPRLLKGAIVGLDPFNPVASIIPFQYNPENLDRTVAATAVSAQRNQDEVLRIGGPPRETIGAEVEFSAIDDLDKGGAVASALGLHPVLASLEMLLYPKSALMIANEVLAQIGIIEIIPPSAPLTFFIWGLKRVVPIRLTQIQIHERAFDSNLNPIRATVNLTMEVLTYRDLGLASVGGAAFLAHQVLKEAMATIHGVGAVTGAGSVSVGASFG</sequence>
<evidence type="ECO:0000313" key="1">
    <source>
        <dbReference type="EMBL" id="WXB19613.1"/>
    </source>
</evidence>
<gene>
    <name evidence="1" type="ORF">LZC94_20595</name>
</gene>
<accession>A0ABZ2MAR2</accession>
<proteinExistence type="predicted"/>
<dbReference type="EMBL" id="CP089984">
    <property type="protein sequence ID" value="WXB19613.1"/>
    <property type="molecule type" value="Genomic_DNA"/>
</dbReference>
<dbReference type="RefSeq" id="WP_394829218.1">
    <property type="nucleotide sequence ID" value="NZ_CP089984.1"/>
</dbReference>
<name>A0ABZ2MAR2_9BACT</name>
<reference evidence="1 2" key="1">
    <citation type="submission" date="2021-12" db="EMBL/GenBank/DDBJ databases">
        <title>Discovery of the Pendulisporaceae a myxobacterial family with distinct sporulation behavior and unique specialized metabolism.</title>
        <authorList>
            <person name="Garcia R."/>
            <person name="Popoff A."/>
            <person name="Bader C.D."/>
            <person name="Loehr J."/>
            <person name="Walesch S."/>
            <person name="Walt C."/>
            <person name="Boldt J."/>
            <person name="Bunk B."/>
            <person name="Haeckl F.J.F.P.J."/>
            <person name="Gunesch A.P."/>
            <person name="Birkelbach J."/>
            <person name="Nuebel U."/>
            <person name="Pietschmann T."/>
            <person name="Bach T."/>
            <person name="Mueller R."/>
        </authorList>
    </citation>
    <scope>NUCLEOTIDE SEQUENCE [LARGE SCALE GENOMIC DNA]</scope>
    <source>
        <strain evidence="1 2">MSr11954</strain>
    </source>
</reference>
<dbReference type="Proteomes" id="UP001370348">
    <property type="component" value="Chromosome"/>
</dbReference>
<protein>
    <submittedName>
        <fullName evidence="1">Uncharacterized protein</fullName>
    </submittedName>
</protein>
<evidence type="ECO:0000313" key="2">
    <source>
        <dbReference type="Proteomes" id="UP001370348"/>
    </source>
</evidence>